<dbReference type="Pfam" id="PF13843">
    <property type="entry name" value="DDE_Tnp_1_7"/>
    <property type="match status" value="1"/>
</dbReference>
<dbReference type="PANTHER" id="PTHR46599:SF3">
    <property type="entry name" value="PIGGYBAC TRANSPOSABLE ELEMENT-DERIVED PROTEIN 4"/>
    <property type="match status" value="1"/>
</dbReference>
<evidence type="ECO:0000259" key="1">
    <source>
        <dbReference type="Pfam" id="PF13843"/>
    </source>
</evidence>
<evidence type="ECO:0000313" key="2">
    <source>
        <dbReference type="EMBL" id="JAS76644.1"/>
    </source>
</evidence>
<dbReference type="InterPro" id="IPR029526">
    <property type="entry name" value="PGBD"/>
</dbReference>
<dbReference type="EMBL" id="GECU01031062">
    <property type="protein sequence ID" value="JAS76644.1"/>
    <property type="molecule type" value="Transcribed_RNA"/>
</dbReference>
<sequence length="212" mass="24891">MEERQDVDLREFYIGKNKETRWYVEPNMTRTSRTQHYNIIPTFHRPGLKGHAENAKTHLESFECIIDENMFKKIVSYTKIYITKIKDRFVRERDAKLTDVCKIKSLIGILLLAGTLKSSRRNIMDMWDNSNGTGVEAIYVTMSAQRFKFLMRCLRFDDVRTRDQRKALDKLATITEIIEDFVSNSKNSFNPSDDLSIDGQLVEFRGNCPFRQ</sequence>
<evidence type="ECO:0000313" key="3">
    <source>
        <dbReference type="EMBL" id="JAS89451.1"/>
    </source>
</evidence>
<name>A0A1B6HPN9_9HEMI</name>
<feature type="non-terminal residue" evidence="2">
    <location>
        <position position="212"/>
    </location>
</feature>
<dbReference type="AlphaFoldDB" id="A0A1B6HPN9"/>
<gene>
    <name evidence="2" type="ORF">g.28690</name>
    <name evidence="3" type="ORF">g.28692</name>
</gene>
<organism evidence="2">
    <name type="scientific">Homalodisca liturata</name>
    <dbReference type="NCBI Taxonomy" id="320908"/>
    <lineage>
        <taxon>Eukaryota</taxon>
        <taxon>Metazoa</taxon>
        <taxon>Ecdysozoa</taxon>
        <taxon>Arthropoda</taxon>
        <taxon>Hexapoda</taxon>
        <taxon>Insecta</taxon>
        <taxon>Pterygota</taxon>
        <taxon>Neoptera</taxon>
        <taxon>Paraneoptera</taxon>
        <taxon>Hemiptera</taxon>
        <taxon>Auchenorrhyncha</taxon>
        <taxon>Membracoidea</taxon>
        <taxon>Cicadellidae</taxon>
        <taxon>Cicadellinae</taxon>
        <taxon>Proconiini</taxon>
        <taxon>Homalodisca</taxon>
    </lineage>
</organism>
<dbReference type="EMBL" id="GECU01018255">
    <property type="protein sequence ID" value="JAS89451.1"/>
    <property type="molecule type" value="Transcribed_RNA"/>
</dbReference>
<proteinExistence type="predicted"/>
<feature type="domain" description="PiggyBac transposable element-derived protein" evidence="1">
    <location>
        <begin position="60"/>
        <end position="212"/>
    </location>
</feature>
<reference evidence="2" key="1">
    <citation type="submission" date="2015-11" db="EMBL/GenBank/DDBJ databases">
        <title>De novo transcriptome assembly of four potential Pierce s Disease insect vectors from Arizona vineyards.</title>
        <authorList>
            <person name="Tassone E.E."/>
        </authorList>
    </citation>
    <scope>NUCLEOTIDE SEQUENCE</scope>
</reference>
<accession>A0A1B6HPN9</accession>
<dbReference type="PANTHER" id="PTHR46599">
    <property type="entry name" value="PIGGYBAC TRANSPOSABLE ELEMENT-DERIVED PROTEIN 4"/>
    <property type="match status" value="1"/>
</dbReference>
<protein>
    <recommendedName>
        <fullName evidence="1">PiggyBac transposable element-derived protein domain-containing protein</fullName>
    </recommendedName>
</protein>